<proteinExistence type="predicted"/>
<sequence>MKRGTLRGLLLASLIRAFSLAGCSDGGRTDDGRTVYAFAERDTIALSELFGTRGVRRVRLHAPDNVPAAAEGSILRLAGGRPVVCEPFGAGQGVWLFGEDGRYIGPVGRVGRGPGEYVVPMNALVSPGADTLYVLDGATRRILTYSLPERTFCGDRPWPFDALFTHIDRAGNFVWYVSAAGRNAERFETLVVTRPDGTLLGQATPVEQLDRYSGAWQVLTLFHDAPGGVMAHHQFQPEFFSAPGGEPRIGELRFENHAFAPASYAWDRADFREAWRKSPFVQYYDLLETADRMYVRFGAGEKRYFGVYDKSRGRGVYCEASRIGDDLGLGGVPWMSGVDGDRFFGRATDPETMASEVVWL</sequence>
<evidence type="ECO:0000256" key="1">
    <source>
        <dbReference type="SAM" id="SignalP"/>
    </source>
</evidence>
<dbReference type="Proteomes" id="UP000319374">
    <property type="component" value="Chromosome"/>
</dbReference>
<evidence type="ECO:0008006" key="4">
    <source>
        <dbReference type="Google" id="ProtNLM"/>
    </source>
</evidence>
<protein>
    <recommendedName>
        <fullName evidence="4">6-bladed beta-propeller</fullName>
    </recommendedName>
</protein>
<dbReference type="GeneID" id="98673602"/>
<dbReference type="Pfam" id="PF17170">
    <property type="entry name" value="DUF5128"/>
    <property type="match status" value="1"/>
</dbReference>
<feature type="signal peptide" evidence="1">
    <location>
        <begin position="1"/>
        <end position="21"/>
    </location>
</feature>
<reference evidence="3" key="1">
    <citation type="submission" date="2019-06" db="EMBL/GenBank/DDBJ databases">
        <title>Alistipes onderdonkii subsp. vulgaris subsp. nov., Alistipes dispar sp. nov. and Alistipes communis sp. nov., isolated from human faeces, and creation of Alistipes onderdonkii subsp. onderdonkii subsp. nov.</title>
        <authorList>
            <person name="Sakamoto M."/>
            <person name="Ikeyama N."/>
            <person name="Ogata Y."/>
            <person name="Suda W."/>
            <person name="Iino T."/>
            <person name="Hattori M."/>
            <person name="Ohkuma M."/>
        </authorList>
    </citation>
    <scope>NUCLEOTIDE SEQUENCE [LARGE SCALE GENOMIC DNA]</scope>
    <source>
        <strain evidence="3">5CPEGH6</strain>
    </source>
</reference>
<accession>A0A4Y1X1G2</accession>
<keyword evidence="1" id="KW-0732">Signal</keyword>
<evidence type="ECO:0000313" key="2">
    <source>
        <dbReference type="EMBL" id="BBL06980.1"/>
    </source>
</evidence>
<dbReference type="EMBL" id="AP019736">
    <property type="protein sequence ID" value="BBL06980.1"/>
    <property type="molecule type" value="Genomic_DNA"/>
</dbReference>
<dbReference type="OrthoDB" id="1047908at2"/>
<dbReference type="AlphaFoldDB" id="A0A4Y1X1G2"/>
<dbReference type="RefSeq" id="WP_141428907.1">
    <property type="nucleotide sequence ID" value="NZ_AP019736.1"/>
</dbReference>
<keyword evidence="3" id="KW-1185">Reference proteome</keyword>
<organism evidence="2 3">
    <name type="scientific">Alistipes dispar</name>
    <dbReference type="NCBI Taxonomy" id="2585119"/>
    <lineage>
        <taxon>Bacteria</taxon>
        <taxon>Pseudomonadati</taxon>
        <taxon>Bacteroidota</taxon>
        <taxon>Bacteroidia</taxon>
        <taxon>Bacteroidales</taxon>
        <taxon>Rikenellaceae</taxon>
        <taxon>Alistipes</taxon>
    </lineage>
</organism>
<evidence type="ECO:0000313" key="3">
    <source>
        <dbReference type="Proteomes" id="UP000319374"/>
    </source>
</evidence>
<gene>
    <name evidence="2" type="ORF">A5CPEGH6_16180</name>
</gene>
<feature type="chain" id="PRO_5021225222" description="6-bladed beta-propeller" evidence="1">
    <location>
        <begin position="22"/>
        <end position="360"/>
    </location>
</feature>
<dbReference type="KEGG" id="ada:A5CPEGH6_16180"/>
<name>A0A4Y1X1G2_9BACT</name>